<dbReference type="SMART" id="SM01007">
    <property type="entry name" value="Aldolase_II"/>
    <property type="match status" value="1"/>
</dbReference>
<dbReference type="GO" id="GO:0016832">
    <property type="term" value="F:aldehyde-lyase activity"/>
    <property type="evidence" value="ECO:0007669"/>
    <property type="project" value="TreeGrafter"/>
</dbReference>
<dbReference type="InterPro" id="IPR036409">
    <property type="entry name" value="Aldolase_II/adducin_N_sf"/>
</dbReference>
<proteinExistence type="predicted"/>
<accession>A0A2H4U8M6</accession>
<dbReference type="GO" id="GO:0019323">
    <property type="term" value="P:pentose catabolic process"/>
    <property type="evidence" value="ECO:0007669"/>
    <property type="project" value="TreeGrafter"/>
</dbReference>
<dbReference type="GO" id="GO:0046872">
    <property type="term" value="F:metal ion binding"/>
    <property type="evidence" value="ECO:0007669"/>
    <property type="project" value="UniProtKB-KW"/>
</dbReference>
<evidence type="ECO:0000256" key="2">
    <source>
        <dbReference type="ARBA" id="ARBA00023239"/>
    </source>
</evidence>
<dbReference type="Pfam" id="PF00596">
    <property type="entry name" value="Aldolase_II"/>
    <property type="match status" value="1"/>
</dbReference>
<protein>
    <submittedName>
        <fullName evidence="4">Fructose-bisphosphate aldolase</fullName>
    </submittedName>
</protein>
<feature type="domain" description="Class II aldolase/adducin N-terminal" evidence="3">
    <location>
        <begin position="6"/>
        <end position="183"/>
    </location>
</feature>
<dbReference type="Gene3D" id="3.40.225.10">
    <property type="entry name" value="Class II aldolase/adducin N-terminal domain"/>
    <property type="match status" value="1"/>
</dbReference>
<dbReference type="GeneID" id="71696107"/>
<dbReference type="AlphaFoldDB" id="A0A2H4U8M6"/>
<dbReference type="EMBL" id="CP017803">
    <property type="protein sequence ID" value="ATZ60463.1"/>
    <property type="molecule type" value="Genomic_DNA"/>
</dbReference>
<dbReference type="PANTHER" id="PTHR22789:SF0">
    <property type="entry name" value="3-OXO-TETRONATE 4-PHOSPHATE DECARBOXYLASE-RELATED"/>
    <property type="match status" value="1"/>
</dbReference>
<dbReference type="InterPro" id="IPR050197">
    <property type="entry name" value="Aldolase_class_II_sugar_metab"/>
</dbReference>
<dbReference type="RefSeq" id="WP_004032651.1">
    <property type="nucleotide sequence ID" value="NZ_AP025586.1"/>
</dbReference>
<dbReference type="GO" id="GO:0005829">
    <property type="term" value="C:cytosol"/>
    <property type="evidence" value="ECO:0007669"/>
    <property type="project" value="TreeGrafter"/>
</dbReference>
<name>A0A2H4U8M6_METSM</name>
<evidence type="ECO:0000256" key="1">
    <source>
        <dbReference type="ARBA" id="ARBA00022723"/>
    </source>
</evidence>
<gene>
    <name evidence="4" type="ORF">BK798_08535</name>
</gene>
<reference evidence="4 5" key="1">
    <citation type="submission" date="2016-10" db="EMBL/GenBank/DDBJ databases">
        <authorList>
            <person name="Varghese N."/>
        </authorList>
    </citation>
    <scope>NUCLEOTIDE SEQUENCE [LARGE SCALE GENOMIC DNA]</scope>
    <source>
        <strain evidence="4 5">KB11</strain>
    </source>
</reference>
<keyword evidence="1" id="KW-0479">Metal-binding</keyword>
<sequence>MEKNIEEIINVSDYLYKNKLVAGKAGNVSARFKGEDGDVVAITPTLKSLYELNEEDIVLVDLEGNLLTKGKPSSEVDLHLEIYKKRSDVNGIVHTHSPYATGFAFSSKRIKRHEGFGAINTPFLEDIEYEAPGSMKLAKSASKAIGDEDVLILKQHGVLCVGDSLKEATLLATFVEETAKTQFITYMLNSTEDLI</sequence>
<dbReference type="UniPathway" id="UPA00071"/>
<dbReference type="PANTHER" id="PTHR22789">
    <property type="entry name" value="FUCULOSE PHOSPHATE ALDOLASE"/>
    <property type="match status" value="1"/>
</dbReference>
<evidence type="ECO:0000259" key="3">
    <source>
        <dbReference type="SMART" id="SM01007"/>
    </source>
</evidence>
<dbReference type="InterPro" id="IPR001303">
    <property type="entry name" value="Aldolase_II/adducin_N"/>
</dbReference>
<keyword evidence="2" id="KW-0456">Lyase</keyword>
<evidence type="ECO:0000313" key="5">
    <source>
        <dbReference type="Proteomes" id="UP000232133"/>
    </source>
</evidence>
<dbReference type="Proteomes" id="UP000232133">
    <property type="component" value="Chromosome"/>
</dbReference>
<dbReference type="SUPFAM" id="SSF53639">
    <property type="entry name" value="AraD/HMP-PK domain-like"/>
    <property type="match status" value="1"/>
</dbReference>
<evidence type="ECO:0000313" key="4">
    <source>
        <dbReference type="EMBL" id="ATZ60463.1"/>
    </source>
</evidence>
<organism evidence="4 5">
    <name type="scientific">Methanobrevibacter smithii</name>
    <dbReference type="NCBI Taxonomy" id="2173"/>
    <lineage>
        <taxon>Archaea</taxon>
        <taxon>Methanobacteriati</taxon>
        <taxon>Methanobacteriota</taxon>
        <taxon>Methanomada group</taxon>
        <taxon>Methanobacteria</taxon>
        <taxon>Methanobacteriales</taxon>
        <taxon>Methanobacteriaceae</taxon>
        <taxon>Methanobrevibacter</taxon>
    </lineage>
</organism>